<reference evidence="1 2" key="1">
    <citation type="submission" date="2021-06" db="EMBL/GenBank/DDBJ databases">
        <authorList>
            <person name="Palmer J.M."/>
        </authorList>
    </citation>
    <scope>NUCLEOTIDE SEQUENCE [LARGE SCALE GENOMIC DNA]</scope>
    <source>
        <strain evidence="1 2">XC_2019</strain>
        <tissue evidence="1">Muscle</tissue>
    </source>
</reference>
<name>A0ABV0QQK5_9TELE</name>
<sequence>MVLNLRLLYGSTLFAVIVSDHNGHVLRKSARILDILSGSEAVTPCQLTKRRPIPAEGGGTWGINEQQAGKLLSDVQTNFTRRKSVIPAERGLQPAETSAWDTQ</sequence>
<accession>A0ABV0QQK5</accession>
<evidence type="ECO:0000313" key="2">
    <source>
        <dbReference type="Proteomes" id="UP001434883"/>
    </source>
</evidence>
<dbReference type="Proteomes" id="UP001434883">
    <property type="component" value="Unassembled WGS sequence"/>
</dbReference>
<comment type="caution">
    <text evidence="1">The sequence shown here is derived from an EMBL/GenBank/DDBJ whole genome shotgun (WGS) entry which is preliminary data.</text>
</comment>
<proteinExistence type="predicted"/>
<evidence type="ECO:0000313" key="1">
    <source>
        <dbReference type="EMBL" id="MEQ2198104.1"/>
    </source>
</evidence>
<feature type="non-terminal residue" evidence="1">
    <location>
        <position position="103"/>
    </location>
</feature>
<dbReference type="EMBL" id="JAHRIN010018719">
    <property type="protein sequence ID" value="MEQ2198104.1"/>
    <property type="molecule type" value="Genomic_DNA"/>
</dbReference>
<organism evidence="1 2">
    <name type="scientific">Xenoophorus captivus</name>
    <dbReference type="NCBI Taxonomy" id="1517983"/>
    <lineage>
        <taxon>Eukaryota</taxon>
        <taxon>Metazoa</taxon>
        <taxon>Chordata</taxon>
        <taxon>Craniata</taxon>
        <taxon>Vertebrata</taxon>
        <taxon>Euteleostomi</taxon>
        <taxon>Actinopterygii</taxon>
        <taxon>Neopterygii</taxon>
        <taxon>Teleostei</taxon>
        <taxon>Neoteleostei</taxon>
        <taxon>Acanthomorphata</taxon>
        <taxon>Ovalentaria</taxon>
        <taxon>Atherinomorphae</taxon>
        <taxon>Cyprinodontiformes</taxon>
        <taxon>Goodeidae</taxon>
        <taxon>Xenoophorus</taxon>
    </lineage>
</organism>
<keyword evidence="2" id="KW-1185">Reference proteome</keyword>
<gene>
    <name evidence="1" type="ORF">XENOCAPTIV_007902</name>
</gene>
<protein>
    <submittedName>
        <fullName evidence="1">Uncharacterized protein</fullName>
    </submittedName>
</protein>